<evidence type="ECO:0000256" key="1">
    <source>
        <dbReference type="SAM" id="Phobius"/>
    </source>
</evidence>
<organism evidence="2 3">
    <name type="scientific">Sulfobacillus benefaciens</name>
    <dbReference type="NCBI Taxonomy" id="453960"/>
    <lineage>
        <taxon>Bacteria</taxon>
        <taxon>Bacillati</taxon>
        <taxon>Bacillota</taxon>
        <taxon>Clostridia</taxon>
        <taxon>Eubacteriales</taxon>
        <taxon>Clostridiales Family XVII. Incertae Sedis</taxon>
        <taxon>Sulfobacillus</taxon>
    </lineage>
</organism>
<evidence type="ECO:0000313" key="3">
    <source>
        <dbReference type="Proteomes" id="UP000242972"/>
    </source>
</evidence>
<dbReference type="EMBL" id="PXYW01000053">
    <property type="protein sequence ID" value="PSR32081.1"/>
    <property type="molecule type" value="Genomic_DNA"/>
</dbReference>
<feature type="transmembrane region" description="Helical" evidence="1">
    <location>
        <begin position="61"/>
        <end position="88"/>
    </location>
</feature>
<sequence>MEYGQRVRRIRVWLQWSLGVLWFLDGLLQLQPGMFSMDMISTIMQPALSGQPVWMSHLGNWAIAIVSPRIGLVNWGFAGIQLLIGILILMKNQRWVRFGLWLSIAWGLAVWLFGEGLGSVLTGTATALSGAPGSVILYVWIAVMLLLPDSAWCLGRTRCWIRDGVSLLWFLAAIQQAIPDYWTSVGLSSVFQGNLMMQPRWFINFLSPVVSFSAKYPHVLNGTLIALMLISGLLLLYGYRWTFWGFWLGTALLLFMWIYGQGFGGVFTGMGTDPNAAPLWWLLML</sequence>
<keyword evidence="1" id="KW-1133">Transmembrane helix</keyword>
<reference evidence="2 3" key="1">
    <citation type="journal article" date="2014" name="BMC Genomics">
        <title>Comparison of environmental and isolate Sulfobacillus genomes reveals diverse carbon, sulfur, nitrogen, and hydrogen metabolisms.</title>
        <authorList>
            <person name="Justice N.B."/>
            <person name="Norman A."/>
            <person name="Brown C.T."/>
            <person name="Singh A."/>
            <person name="Thomas B.C."/>
            <person name="Banfield J.F."/>
        </authorList>
    </citation>
    <scope>NUCLEOTIDE SEQUENCE [LARGE SCALE GENOMIC DNA]</scope>
    <source>
        <strain evidence="2">AMDSBA4</strain>
    </source>
</reference>
<name>A0A2T2XC31_9FIRM</name>
<evidence type="ECO:0000313" key="2">
    <source>
        <dbReference type="EMBL" id="PSR32081.1"/>
    </source>
</evidence>
<feature type="transmembrane region" description="Helical" evidence="1">
    <location>
        <begin position="159"/>
        <end position="178"/>
    </location>
</feature>
<keyword evidence="1" id="KW-0812">Transmembrane</keyword>
<protein>
    <submittedName>
        <fullName evidence="2">Uncharacterized protein</fullName>
    </submittedName>
</protein>
<dbReference type="AlphaFoldDB" id="A0A2T2XC31"/>
<feature type="transmembrane region" description="Helical" evidence="1">
    <location>
        <begin position="126"/>
        <end position="147"/>
    </location>
</feature>
<dbReference type="Proteomes" id="UP000242972">
    <property type="component" value="Unassembled WGS sequence"/>
</dbReference>
<feature type="transmembrane region" description="Helical" evidence="1">
    <location>
        <begin position="243"/>
        <end position="260"/>
    </location>
</feature>
<keyword evidence="1" id="KW-0472">Membrane</keyword>
<gene>
    <name evidence="2" type="ORF">C7B46_16080</name>
</gene>
<proteinExistence type="predicted"/>
<accession>A0A2T2XC31</accession>
<comment type="caution">
    <text evidence="2">The sequence shown here is derived from an EMBL/GenBank/DDBJ whole genome shotgun (WGS) entry which is preliminary data.</text>
</comment>
<feature type="transmembrane region" description="Helical" evidence="1">
    <location>
        <begin position="216"/>
        <end position="236"/>
    </location>
</feature>
<feature type="transmembrane region" description="Helical" evidence="1">
    <location>
        <begin position="95"/>
        <end position="114"/>
    </location>
</feature>
<feature type="non-terminal residue" evidence="2">
    <location>
        <position position="285"/>
    </location>
</feature>
<feature type="transmembrane region" description="Helical" evidence="1">
    <location>
        <begin position="12"/>
        <end position="30"/>
    </location>
</feature>